<dbReference type="PANTHER" id="PTHR33990:SF1">
    <property type="entry name" value="PROTEIN YJDN"/>
    <property type="match status" value="1"/>
</dbReference>
<dbReference type="Proteomes" id="UP000289784">
    <property type="component" value="Unassembled WGS sequence"/>
</dbReference>
<dbReference type="EMBL" id="SAWZ01000017">
    <property type="protein sequence ID" value="RXQ98921.1"/>
    <property type="molecule type" value="Genomic_DNA"/>
</dbReference>
<dbReference type="InterPro" id="IPR004360">
    <property type="entry name" value="Glyas_Fos-R_dOase_dom"/>
</dbReference>
<dbReference type="PANTHER" id="PTHR33990">
    <property type="entry name" value="PROTEIN YJDN-RELATED"/>
    <property type="match status" value="1"/>
</dbReference>
<dbReference type="Pfam" id="PF00903">
    <property type="entry name" value="Glyoxalase"/>
    <property type="match status" value="1"/>
</dbReference>
<accession>A0A4Q1JRF7</accession>
<protein>
    <submittedName>
        <fullName evidence="2">VOC family protein</fullName>
    </submittedName>
</protein>
<dbReference type="RefSeq" id="WP_129472699.1">
    <property type="nucleotide sequence ID" value="NZ_SAWZ01000017.1"/>
</dbReference>
<comment type="caution">
    <text evidence="2">The sequence shown here is derived from an EMBL/GenBank/DDBJ whole genome shotgun (WGS) entry which is preliminary data.</text>
</comment>
<dbReference type="Gene3D" id="3.10.180.10">
    <property type="entry name" value="2,3-Dihydroxybiphenyl 1,2-Dioxygenase, domain 1"/>
    <property type="match status" value="1"/>
</dbReference>
<dbReference type="CDD" id="cd06588">
    <property type="entry name" value="PhnB_like"/>
    <property type="match status" value="1"/>
</dbReference>
<evidence type="ECO:0000313" key="2">
    <source>
        <dbReference type="EMBL" id="RXQ98921.1"/>
    </source>
</evidence>
<keyword evidence="3" id="KW-1185">Reference proteome</keyword>
<evidence type="ECO:0000313" key="3">
    <source>
        <dbReference type="Proteomes" id="UP000289784"/>
    </source>
</evidence>
<evidence type="ECO:0000259" key="1">
    <source>
        <dbReference type="Pfam" id="PF00903"/>
    </source>
</evidence>
<dbReference type="SUPFAM" id="SSF54593">
    <property type="entry name" value="Glyoxalase/Bleomycin resistance protein/Dihydroxybiphenyl dioxygenase"/>
    <property type="match status" value="1"/>
</dbReference>
<dbReference type="AlphaFoldDB" id="A0A4Q1JRF7"/>
<dbReference type="OrthoDB" id="9795306at2"/>
<proteinExistence type="predicted"/>
<dbReference type="InterPro" id="IPR028973">
    <property type="entry name" value="PhnB-like"/>
</dbReference>
<feature type="domain" description="Glyoxalase/fosfomycin resistance/dioxygenase" evidence="1">
    <location>
        <begin position="5"/>
        <end position="131"/>
    </location>
</feature>
<reference evidence="2 3" key="1">
    <citation type="submission" date="2019-01" db="EMBL/GenBank/DDBJ databases">
        <title>Pseudoxanthomonas composti sp. nov., isolated from compost.</title>
        <authorList>
            <person name="Yang G."/>
        </authorList>
    </citation>
    <scope>NUCLEOTIDE SEQUENCE [LARGE SCALE GENOMIC DNA]</scope>
    <source>
        <strain evidence="2 3">GSS15</strain>
    </source>
</reference>
<gene>
    <name evidence="2" type="ORF">EPA99_18285</name>
</gene>
<dbReference type="InterPro" id="IPR029068">
    <property type="entry name" value="Glyas_Bleomycin-R_OHBP_Dase"/>
</dbReference>
<name>A0A4Q1JRF7_9GAMM</name>
<organism evidence="2 3">
    <name type="scientific">Pseudoxanthomonas composti</name>
    <dbReference type="NCBI Taxonomy" id="2137479"/>
    <lineage>
        <taxon>Bacteria</taxon>
        <taxon>Pseudomonadati</taxon>
        <taxon>Pseudomonadota</taxon>
        <taxon>Gammaproteobacteria</taxon>
        <taxon>Lysobacterales</taxon>
        <taxon>Lysobacteraceae</taxon>
        <taxon>Pseudoxanthomonas</taxon>
    </lineage>
</organism>
<sequence>MQVAPYLFFNGDCRQAMQFYADMLGGQLVALSTVDQAPPDARMPGMPDDSVMHAMVVAGDVTLMASDACPPQDYTPPHGMTVSLQVDTVEQAERLYAALAEGAQVQMPLGKTFWSEAFAMLTDRFGTPWMINVVQACGPDASA</sequence>